<dbReference type="InterPro" id="IPR052376">
    <property type="entry name" value="Oxidative_Scav/Glycosyltrans"/>
</dbReference>
<dbReference type="EMBL" id="VZRZ01000021">
    <property type="protein sequence ID" value="NWW69572.1"/>
    <property type="molecule type" value="Genomic_DNA"/>
</dbReference>
<sequence length="483" mass="50530">VFRKVDSISKEISSSQTFYERKILSLQENLQGLGWKSSGNCSVCQDTAALGRELSELQAELQEIQKMLLAQEILLDQTSQTQARLSSASSSLSGELESCSASLGNVNRSLEWLRAQAGGCRGIASRLENSLQGLSRERSELGAAVEQLNSSLAQDSRQLRALQRQADAEALALQTALPERQNLSRILGNVGAGSARCAERLRGLRGLQGAAAREAARNSQGMHELALQLLALQLRLDNVSARLDEHEEETQDLRYHGGHGCNRTAERFQSLESRMESQEGELGTIVANVGATEEHVLAMLRFLRAARRACALGLSAHAQDIRQLNRSLGMLQGGTELLRERFGILGARLDVDVRNLSVLLEEMRAVDARHGDVLGNISQLRGVPGLPGPRGPKGDEGSRGFPGSAGEKGDAGSLGAPGAPGAPGFPGMPGPQGEPGPPGSRGFPGLKGSKGGFGTSGSPGPAGSKGDPGPAGPAGAAGAAGAP</sequence>
<feature type="non-terminal residue" evidence="3">
    <location>
        <position position="483"/>
    </location>
</feature>
<dbReference type="SUPFAM" id="SSF57997">
    <property type="entry name" value="Tropomyosin"/>
    <property type="match status" value="1"/>
</dbReference>
<evidence type="ECO:0000313" key="3">
    <source>
        <dbReference type="EMBL" id="NWW69572.1"/>
    </source>
</evidence>
<feature type="compositionally biased region" description="Low complexity" evidence="2">
    <location>
        <begin position="458"/>
        <end position="483"/>
    </location>
</feature>
<feature type="coiled-coil region" evidence="1">
    <location>
        <begin position="47"/>
        <end position="74"/>
    </location>
</feature>
<dbReference type="Gene3D" id="1.10.287.1490">
    <property type="match status" value="1"/>
</dbReference>
<evidence type="ECO:0000313" key="4">
    <source>
        <dbReference type="Proteomes" id="UP000580879"/>
    </source>
</evidence>
<feature type="coiled-coil region" evidence="1">
    <location>
        <begin position="229"/>
        <end position="281"/>
    </location>
</feature>
<feature type="compositionally biased region" description="Gly residues" evidence="2">
    <location>
        <begin position="448"/>
        <end position="457"/>
    </location>
</feature>
<dbReference type="Pfam" id="PF01391">
    <property type="entry name" value="Collagen"/>
    <property type="match status" value="1"/>
</dbReference>
<feature type="compositionally biased region" description="Pro residues" evidence="2">
    <location>
        <begin position="426"/>
        <end position="438"/>
    </location>
</feature>
<dbReference type="AlphaFoldDB" id="A0A7K6Q787"/>
<dbReference type="PANTHER" id="PTHR39082:SF1">
    <property type="entry name" value="SCAVENGER RECEPTOR CLASS A MEMBER 3"/>
    <property type="match status" value="1"/>
</dbReference>
<keyword evidence="4" id="KW-1185">Reference proteome</keyword>
<protein>
    <submittedName>
        <fullName evidence="3">SCAR3 protein</fullName>
    </submittedName>
</protein>
<evidence type="ECO:0000256" key="2">
    <source>
        <dbReference type="SAM" id="MobiDB-lite"/>
    </source>
</evidence>
<proteinExistence type="predicted"/>
<gene>
    <name evidence="3" type="primary">Scara3</name>
    <name evidence="3" type="ORF">CLIRUF_R03030</name>
</gene>
<dbReference type="InterPro" id="IPR008160">
    <property type="entry name" value="Collagen"/>
</dbReference>
<keyword evidence="1" id="KW-0175">Coiled coil</keyword>
<dbReference type="OrthoDB" id="5835334at2759"/>
<feature type="region of interest" description="Disordered" evidence="2">
    <location>
        <begin position="377"/>
        <end position="483"/>
    </location>
</feature>
<accession>A0A7K6Q787</accession>
<dbReference type="PANTHER" id="PTHR39082">
    <property type="entry name" value="PHOSPHOLIPASE C-BETA-2-RELATED"/>
    <property type="match status" value="1"/>
</dbReference>
<feature type="non-terminal residue" evidence="3">
    <location>
        <position position="1"/>
    </location>
</feature>
<dbReference type="Proteomes" id="UP000580879">
    <property type="component" value="Unassembled WGS sequence"/>
</dbReference>
<reference evidence="3 4" key="1">
    <citation type="submission" date="2019-09" db="EMBL/GenBank/DDBJ databases">
        <title>Bird 10,000 Genomes (B10K) Project - Family phase.</title>
        <authorList>
            <person name="Zhang G."/>
        </authorList>
    </citation>
    <scope>NUCLEOTIDE SEQUENCE [LARGE SCALE GENOMIC DNA]</scope>
    <source>
        <strain evidence="3">B10K-DU-029-53</strain>
    </source>
</reference>
<feature type="coiled-coil region" evidence="1">
    <location>
        <begin position="124"/>
        <end position="165"/>
    </location>
</feature>
<evidence type="ECO:0000256" key="1">
    <source>
        <dbReference type="SAM" id="Coils"/>
    </source>
</evidence>
<name>A0A7K6Q787_9PASS</name>
<comment type="caution">
    <text evidence="3">The sequence shown here is derived from an EMBL/GenBank/DDBJ whole genome shotgun (WGS) entry which is preliminary data.</text>
</comment>
<organism evidence="3 4">
    <name type="scientific">Climacteris rufus</name>
    <name type="common">rufous treecreeper</name>
    <dbReference type="NCBI Taxonomy" id="47695"/>
    <lineage>
        <taxon>Eukaryota</taxon>
        <taxon>Metazoa</taxon>
        <taxon>Chordata</taxon>
        <taxon>Craniata</taxon>
        <taxon>Vertebrata</taxon>
        <taxon>Euteleostomi</taxon>
        <taxon>Archelosauria</taxon>
        <taxon>Archosauria</taxon>
        <taxon>Dinosauria</taxon>
        <taxon>Saurischia</taxon>
        <taxon>Theropoda</taxon>
        <taxon>Coelurosauria</taxon>
        <taxon>Aves</taxon>
        <taxon>Neognathae</taxon>
        <taxon>Neoaves</taxon>
        <taxon>Telluraves</taxon>
        <taxon>Australaves</taxon>
        <taxon>Passeriformes</taxon>
        <taxon>Climacteridae</taxon>
        <taxon>Climacteris</taxon>
    </lineage>
</organism>